<dbReference type="RefSeq" id="WP_413262950.1">
    <property type="nucleotide sequence ID" value="NZ_JBHFNR010000071.1"/>
</dbReference>
<evidence type="ECO:0000313" key="3">
    <source>
        <dbReference type="Proteomes" id="UP001576784"/>
    </source>
</evidence>
<evidence type="ECO:0000259" key="1">
    <source>
        <dbReference type="PROSITE" id="PS51746"/>
    </source>
</evidence>
<name>A0ABV4XNK2_9CYAN</name>
<gene>
    <name evidence="2" type="ORF">ACE1CI_10270</name>
</gene>
<dbReference type="PROSITE" id="PS51746">
    <property type="entry name" value="PPM_2"/>
    <property type="match status" value="1"/>
</dbReference>
<dbReference type="SMART" id="SM00332">
    <property type="entry name" value="PP2Cc"/>
    <property type="match status" value="1"/>
</dbReference>
<dbReference type="InterPro" id="IPR001932">
    <property type="entry name" value="PPM-type_phosphatase-like_dom"/>
</dbReference>
<dbReference type="SUPFAM" id="SSF81606">
    <property type="entry name" value="PP2C-like"/>
    <property type="match status" value="1"/>
</dbReference>
<proteinExistence type="predicted"/>
<accession>A0ABV4XNK2</accession>
<dbReference type="GO" id="GO:0004722">
    <property type="term" value="F:protein serine/threonine phosphatase activity"/>
    <property type="evidence" value="ECO:0007669"/>
    <property type="project" value="UniProtKB-EC"/>
</dbReference>
<dbReference type="Gene3D" id="3.60.40.10">
    <property type="entry name" value="PPM-type phosphatase domain"/>
    <property type="match status" value="1"/>
</dbReference>
<keyword evidence="3" id="KW-1185">Reference proteome</keyword>
<protein>
    <submittedName>
        <fullName evidence="2">PP2C family serine/threonine-protein phosphatase</fullName>
        <ecNumber evidence="2">3.1.3.16</ecNumber>
    </submittedName>
</protein>
<reference evidence="2 3" key="1">
    <citation type="submission" date="2024-09" db="EMBL/GenBank/DDBJ databases">
        <title>Floridaenema gen nov. (Aerosakkonemataceae, Aerosakkonematales ord. nov., Cyanobacteria) from benthic tropical and subtropical fresh waters, with the description of four new species.</title>
        <authorList>
            <person name="Moretto J.A."/>
            <person name="Berthold D.E."/>
            <person name="Lefler F.W."/>
            <person name="Huang I.-S."/>
            <person name="Laughinghouse H. IV."/>
        </authorList>
    </citation>
    <scope>NUCLEOTIDE SEQUENCE [LARGE SCALE GENOMIC DNA]</scope>
    <source>
        <strain evidence="2 3">BLCC-F50</strain>
    </source>
</reference>
<dbReference type="InterPro" id="IPR036457">
    <property type="entry name" value="PPM-type-like_dom_sf"/>
</dbReference>
<dbReference type="EMBL" id="JBHFNR010000071">
    <property type="protein sequence ID" value="MFB2893287.1"/>
    <property type="molecule type" value="Genomic_DNA"/>
</dbReference>
<feature type="domain" description="PPM-type phosphatase" evidence="1">
    <location>
        <begin position="7"/>
        <end position="242"/>
    </location>
</feature>
<dbReference type="Proteomes" id="UP001576784">
    <property type="component" value="Unassembled WGS sequence"/>
</dbReference>
<comment type="caution">
    <text evidence="2">The sequence shown here is derived from an EMBL/GenBank/DDBJ whole genome shotgun (WGS) entry which is preliminary data.</text>
</comment>
<dbReference type="Pfam" id="PF13672">
    <property type="entry name" value="PP2C_2"/>
    <property type="match status" value="1"/>
</dbReference>
<dbReference type="CDD" id="cd00143">
    <property type="entry name" value="PP2Cc"/>
    <property type="match status" value="1"/>
</dbReference>
<dbReference type="EC" id="3.1.3.16" evidence="2"/>
<evidence type="ECO:0000313" key="2">
    <source>
        <dbReference type="EMBL" id="MFB2893287.1"/>
    </source>
</evidence>
<sequence>MTLKLNFTGSTDVGLIASTNKDAYYIDPEGRFFIVADGNGGYEGGDVVSGIAIQKIPTYLSEKWLSSRDSDKLLEFAFLTANEAILQEQQDRPELADMGTSVVVVIFRSPESPICANVGNCRLYRWRESQLEQITEDHTWVAKAIKAGDITPEEARVHSFRHLVLSCLGREEIASLKIQPVDLKVGDRLLLCSDGLTEGLTDQNIADYLQQASTLEEAASSLIAAAKEKGGKDNITVVLVDLLESD</sequence>
<dbReference type="SMART" id="SM00331">
    <property type="entry name" value="PP2C_SIG"/>
    <property type="match status" value="1"/>
</dbReference>
<dbReference type="InterPro" id="IPR015655">
    <property type="entry name" value="PP2C"/>
</dbReference>
<keyword evidence="2" id="KW-0378">Hydrolase</keyword>
<organism evidence="2 3">
    <name type="scientific">Floridaenema flaviceps BLCC-F50</name>
    <dbReference type="NCBI Taxonomy" id="3153642"/>
    <lineage>
        <taxon>Bacteria</taxon>
        <taxon>Bacillati</taxon>
        <taxon>Cyanobacteriota</taxon>
        <taxon>Cyanophyceae</taxon>
        <taxon>Oscillatoriophycideae</taxon>
        <taxon>Aerosakkonematales</taxon>
        <taxon>Aerosakkonemataceae</taxon>
        <taxon>Floridanema</taxon>
        <taxon>Floridanema flaviceps</taxon>
    </lineage>
</organism>
<dbReference type="PANTHER" id="PTHR47992">
    <property type="entry name" value="PROTEIN PHOSPHATASE"/>
    <property type="match status" value="1"/>
</dbReference>